<accession>A0A2L0ELI9</accession>
<evidence type="ECO:0000313" key="1">
    <source>
        <dbReference type="EMBL" id="AUX40166.1"/>
    </source>
</evidence>
<dbReference type="Proteomes" id="UP000238348">
    <property type="component" value="Chromosome"/>
</dbReference>
<gene>
    <name evidence="1" type="ORF">SOCE26_015650</name>
</gene>
<dbReference type="OrthoDB" id="7059377at2"/>
<dbReference type="AlphaFoldDB" id="A0A2L0ELI9"/>
<evidence type="ECO:0000313" key="2">
    <source>
        <dbReference type="Proteomes" id="UP000238348"/>
    </source>
</evidence>
<proteinExistence type="predicted"/>
<dbReference type="RefSeq" id="WP_159396746.1">
    <property type="nucleotide sequence ID" value="NZ_CP012673.1"/>
</dbReference>
<organism evidence="1 2">
    <name type="scientific">Sorangium cellulosum</name>
    <name type="common">Polyangium cellulosum</name>
    <dbReference type="NCBI Taxonomy" id="56"/>
    <lineage>
        <taxon>Bacteria</taxon>
        <taxon>Pseudomonadati</taxon>
        <taxon>Myxococcota</taxon>
        <taxon>Polyangia</taxon>
        <taxon>Polyangiales</taxon>
        <taxon>Polyangiaceae</taxon>
        <taxon>Sorangium</taxon>
    </lineage>
</organism>
<dbReference type="Pfam" id="PF20131">
    <property type="entry name" value="MC3"/>
    <property type="match status" value="1"/>
</dbReference>
<dbReference type="EMBL" id="CP012673">
    <property type="protein sequence ID" value="AUX40166.1"/>
    <property type="molecule type" value="Genomic_DNA"/>
</dbReference>
<protein>
    <submittedName>
        <fullName evidence="1">Uncharacterized protein</fullName>
    </submittedName>
</protein>
<dbReference type="InterPro" id="IPR045390">
    <property type="entry name" value="ABC-3C_MC3"/>
</dbReference>
<name>A0A2L0ELI9_SORCE</name>
<reference evidence="1 2" key="1">
    <citation type="submission" date="2015-09" db="EMBL/GenBank/DDBJ databases">
        <title>Sorangium comparison.</title>
        <authorList>
            <person name="Zaburannyi N."/>
            <person name="Bunk B."/>
            <person name="Overmann J."/>
            <person name="Mueller R."/>
        </authorList>
    </citation>
    <scope>NUCLEOTIDE SEQUENCE [LARGE SCALE GENOMIC DNA]</scope>
    <source>
        <strain evidence="1 2">So ce26</strain>
    </source>
</reference>
<sequence length="165" mass="18333">MTPWHARSLEERNLLNPGFCATLLWHAAQGYAAERSTPMAIELSFIVLPFVLHRETRESLPRNITTSLPIWLAEHPIARTRLGERAATLRSFTREALVFGGSHGLLSLGQDGLRANASMKKRVNAGLKPTSDEVRECAKRAEFLGRWFEKAGGTETVMALLGVRP</sequence>